<gene>
    <name evidence="8" type="ORF">FPL14_26215</name>
</gene>
<keyword evidence="9" id="KW-1185">Reference proteome</keyword>
<dbReference type="Proteomes" id="UP000515679">
    <property type="component" value="Chromosome"/>
</dbReference>
<sequence length="595" mass="66538">MASIRKTIFVILSVILAISLAACSSNNNKPEASSSAPASANGEASPSDSASKEPEREEITIDAFSLTSNFTGEQPGWFAKLVKDKFNINLNIISPQLEGSDAKFSAQMASGNLGDLVIFGGADQKWLDAINAGMLLDWTKDGMLEKYGQNMLKYAPKALEKNKVNFGGGTSIYGIGFDVGPDEEGPSEAKDLNGHPNMRWDLYDKLGRPEINKMEDYLPVLKKMQELEPKSESGRPTYAFSMWGDWDGNMMVHTKAWATLMGYEEGDGFNPGGFSLISADKDEVQGILDENGIYMRTLKMYFDANQMGLVDPDSLTQKFDDAQNKMKDGQVLFSIFSWQDDVYKTPERLEQGKGFHLVPFKEERNFSVGFNPYGGDRFWAIGSKTKHPERVMEFIDWMYSPAGYMASNYGPEGMLYDLKDGKPVLNELGVQALPANETPIPEEFGGGNFKDGRNQLLNSFKFTAVNPDNGEPYNYELWSSELAKPTNKVDESWNKAMNATSPRDYLEKNGMLAVQKPIFTGTAPEVIPEDLEQKRGQIAPVIKEYSWKLIFAKNQAEFDKLKKEMIDKAKGLGYDEVLAFHIEQNKKVFEYRKNS</sequence>
<evidence type="ECO:0000256" key="4">
    <source>
        <dbReference type="ARBA" id="ARBA00023139"/>
    </source>
</evidence>
<feature type="compositionally biased region" description="Low complexity" evidence="6">
    <location>
        <begin position="29"/>
        <end position="47"/>
    </location>
</feature>
<evidence type="ECO:0000256" key="6">
    <source>
        <dbReference type="SAM" id="MobiDB-lite"/>
    </source>
</evidence>
<evidence type="ECO:0000256" key="2">
    <source>
        <dbReference type="ARBA" id="ARBA00022729"/>
    </source>
</evidence>
<dbReference type="EMBL" id="CP041969">
    <property type="protein sequence ID" value="QMV44270.1"/>
    <property type="molecule type" value="Genomic_DNA"/>
</dbReference>
<dbReference type="InterPro" id="IPR050490">
    <property type="entry name" value="Bact_solute-bd_prot1"/>
</dbReference>
<dbReference type="InterPro" id="IPR006059">
    <property type="entry name" value="SBP"/>
</dbReference>
<dbReference type="PROSITE" id="PS51257">
    <property type="entry name" value="PROKAR_LIPOPROTEIN"/>
    <property type="match status" value="1"/>
</dbReference>
<name>A0A7G5C4Y6_9BACL</name>
<dbReference type="KEGG" id="cchl:FPL14_26215"/>
<dbReference type="RefSeq" id="WP_182300505.1">
    <property type="nucleotide sequence ID" value="NZ_CP041969.1"/>
</dbReference>
<feature type="region of interest" description="Disordered" evidence="6">
    <location>
        <begin position="29"/>
        <end position="56"/>
    </location>
</feature>
<feature type="chain" id="PRO_5038734673" evidence="7">
    <location>
        <begin position="22"/>
        <end position="595"/>
    </location>
</feature>
<dbReference type="PANTHER" id="PTHR43649">
    <property type="entry name" value="ARABINOSE-BINDING PROTEIN-RELATED"/>
    <property type="match status" value="1"/>
</dbReference>
<dbReference type="Pfam" id="PF13416">
    <property type="entry name" value="SBP_bac_8"/>
    <property type="match status" value="1"/>
</dbReference>
<protein>
    <submittedName>
        <fullName evidence="8">Extracellular solute-binding protein</fullName>
    </submittedName>
</protein>
<keyword evidence="4" id="KW-0564">Palmitate</keyword>
<dbReference type="AlphaFoldDB" id="A0A7G5C4Y6"/>
<keyword evidence="1" id="KW-1003">Cell membrane</keyword>
<keyword evidence="5" id="KW-0449">Lipoprotein</keyword>
<keyword evidence="2 7" id="KW-0732">Signal</keyword>
<accession>A0A7G5C4Y6</accession>
<keyword evidence="3" id="KW-0472">Membrane</keyword>
<evidence type="ECO:0000313" key="8">
    <source>
        <dbReference type="EMBL" id="QMV44270.1"/>
    </source>
</evidence>
<evidence type="ECO:0000256" key="5">
    <source>
        <dbReference type="ARBA" id="ARBA00023288"/>
    </source>
</evidence>
<reference evidence="8 9" key="1">
    <citation type="submission" date="2019-07" db="EMBL/GenBank/DDBJ databases">
        <authorList>
            <person name="Kim J.K."/>
            <person name="Cheong H.-M."/>
            <person name="Choi Y."/>
            <person name="Hwang K.J."/>
            <person name="Lee S."/>
            <person name="Choi C."/>
        </authorList>
    </citation>
    <scope>NUCLEOTIDE SEQUENCE [LARGE SCALE GENOMIC DNA]</scope>
    <source>
        <strain evidence="8 9">KS 22</strain>
    </source>
</reference>
<evidence type="ECO:0000256" key="7">
    <source>
        <dbReference type="SAM" id="SignalP"/>
    </source>
</evidence>
<dbReference type="PANTHER" id="PTHR43649:SF33">
    <property type="entry name" value="POLYGALACTURONAN_RHAMNOGALACTURONAN-BINDING PROTEIN YTCQ"/>
    <property type="match status" value="1"/>
</dbReference>
<organism evidence="8 9">
    <name type="scientific">Cohnella cholangitidis</name>
    <dbReference type="NCBI Taxonomy" id="2598458"/>
    <lineage>
        <taxon>Bacteria</taxon>
        <taxon>Bacillati</taxon>
        <taxon>Bacillota</taxon>
        <taxon>Bacilli</taxon>
        <taxon>Bacillales</taxon>
        <taxon>Paenibacillaceae</taxon>
        <taxon>Cohnella</taxon>
    </lineage>
</organism>
<dbReference type="Gene3D" id="3.40.190.10">
    <property type="entry name" value="Periplasmic binding protein-like II"/>
    <property type="match status" value="2"/>
</dbReference>
<evidence type="ECO:0000313" key="9">
    <source>
        <dbReference type="Proteomes" id="UP000515679"/>
    </source>
</evidence>
<feature type="signal peptide" evidence="7">
    <location>
        <begin position="1"/>
        <end position="21"/>
    </location>
</feature>
<dbReference type="SUPFAM" id="SSF53850">
    <property type="entry name" value="Periplasmic binding protein-like II"/>
    <property type="match status" value="1"/>
</dbReference>
<evidence type="ECO:0000256" key="1">
    <source>
        <dbReference type="ARBA" id="ARBA00022475"/>
    </source>
</evidence>
<proteinExistence type="predicted"/>
<evidence type="ECO:0000256" key="3">
    <source>
        <dbReference type="ARBA" id="ARBA00023136"/>
    </source>
</evidence>